<name>A0A4S3JKC1_9EURO</name>
<dbReference type="EMBL" id="SOSA01000141">
    <property type="protein sequence ID" value="THC95805.1"/>
    <property type="molecule type" value="Genomic_DNA"/>
</dbReference>
<dbReference type="VEuPathDB" id="FungiDB:EYZ11_004715"/>
<proteinExistence type="predicted"/>
<gene>
    <name evidence="2" type="ORF">EYZ11_004715</name>
</gene>
<dbReference type="AlphaFoldDB" id="A0A4S3JKC1"/>
<dbReference type="Proteomes" id="UP000308092">
    <property type="component" value="Unassembled WGS sequence"/>
</dbReference>
<organism evidence="2 3">
    <name type="scientific">Aspergillus tanneri</name>
    <dbReference type="NCBI Taxonomy" id="1220188"/>
    <lineage>
        <taxon>Eukaryota</taxon>
        <taxon>Fungi</taxon>
        <taxon>Dikarya</taxon>
        <taxon>Ascomycota</taxon>
        <taxon>Pezizomycotina</taxon>
        <taxon>Eurotiomycetes</taxon>
        <taxon>Eurotiomycetidae</taxon>
        <taxon>Eurotiales</taxon>
        <taxon>Aspergillaceae</taxon>
        <taxon>Aspergillus</taxon>
        <taxon>Aspergillus subgen. Circumdati</taxon>
    </lineage>
</organism>
<evidence type="ECO:0000313" key="2">
    <source>
        <dbReference type="EMBL" id="THC95805.1"/>
    </source>
</evidence>
<sequence length="46" mass="5073">MLRVLIFSVLFLAITVQSQDICIDMCREEKPECSSGQIASGQPVSE</sequence>
<evidence type="ECO:0000313" key="3">
    <source>
        <dbReference type="Proteomes" id="UP000308092"/>
    </source>
</evidence>
<accession>A0A4S3JKC1</accession>
<comment type="caution">
    <text evidence="2">The sequence shown here is derived from an EMBL/GenBank/DDBJ whole genome shotgun (WGS) entry which is preliminary data.</text>
</comment>
<protein>
    <submittedName>
        <fullName evidence="2">Uncharacterized protein</fullName>
    </submittedName>
</protein>
<feature type="chain" id="PRO_5020796735" evidence="1">
    <location>
        <begin position="19"/>
        <end position="46"/>
    </location>
</feature>
<keyword evidence="3" id="KW-1185">Reference proteome</keyword>
<feature type="signal peptide" evidence="1">
    <location>
        <begin position="1"/>
        <end position="18"/>
    </location>
</feature>
<evidence type="ECO:0000256" key="1">
    <source>
        <dbReference type="SAM" id="SignalP"/>
    </source>
</evidence>
<keyword evidence="1" id="KW-0732">Signal</keyword>
<reference evidence="2 3" key="1">
    <citation type="submission" date="2019-03" db="EMBL/GenBank/DDBJ databases">
        <title>The genome sequence of a newly discovered highly antifungal drug resistant Aspergillus species, Aspergillus tanneri NIH 1004.</title>
        <authorList>
            <person name="Mounaud S."/>
            <person name="Singh I."/>
            <person name="Joardar V."/>
            <person name="Pakala S."/>
            <person name="Pakala S."/>
            <person name="Venepally P."/>
            <person name="Hoover J."/>
            <person name="Nierman W."/>
            <person name="Chung J."/>
            <person name="Losada L."/>
        </authorList>
    </citation>
    <scope>NUCLEOTIDE SEQUENCE [LARGE SCALE GENOMIC DNA]</scope>
    <source>
        <strain evidence="2 3">NIH1004</strain>
    </source>
</reference>